<dbReference type="PIRSF" id="PIRSF002849">
    <property type="entry name" value="AAA_ATPase_chaperone_MoxR_prd"/>
    <property type="match status" value="1"/>
</dbReference>
<name>A0A1I6L4T7_9FIRM</name>
<evidence type="ECO:0000259" key="1">
    <source>
        <dbReference type="Pfam" id="PF07726"/>
    </source>
</evidence>
<dbReference type="Gene3D" id="3.40.50.300">
    <property type="entry name" value="P-loop containing nucleotide triphosphate hydrolases"/>
    <property type="match status" value="1"/>
</dbReference>
<organism evidence="3 4">
    <name type="scientific">Anaeromicropila populeti</name>
    <dbReference type="NCBI Taxonomy" id="37658"/>
    <lineage>
        <taxon>Bacteria</taxon>
        <taxon>Bacillati</taxon>
        <taxon>Bacillota</taxon>
        <taxon>Clostridia</taxon>
        <taxon>Lachnospirales</taxon>
        <taxon>Lachnospiraceae</taxon>
        <taxon>Anaeromicropila</taxon>
    </lineage>
</organism>
<dbReference type="EMBL" id="FOYZ01000013">
    <property type="protein sequence ID" value="SFR98270.1"/>
    <property type="molecule type" value="Genomic_DNA"/>
</dbReference>
<dbReference type="InterPro" id="IPR011703">
    <property type="entry name" value="ATPase_AAA-3"/>
</dbReference>
<dbReference type="InterPro" id="IPR050764">
    <property type="entry name" value="CbbQ/NirQ/NorQ/GpvN"/>
</dbReference>
<dbReference type="RefSeq" id="WP_092562581.1">
    <property type="nucleotide sequence ID" value="NZ_FOYZ01000013.1"/>
</dbReference>
<dbReference type="Gene3D" id="1.10.8.80">
    <property type="entry name" value="Magnesium chelatase subunit I, C-Terminal domain"/>
    <property type="match status" value="1"/>
</dbReference>
<dbReference type="Pfam" id="PF07726">
    <property type="entry name" value="AAA_3"/>
    <property type="match status" value="1"/>
</dbReference>
<sequence length="312" mass="34725">MERNKEKITSILNALNQVIVGKEEVLELSLAAFLAGGHILLEDIPGVGKTTLAKSISSAIGCSFGRIQFTPDTLPGDVMGYSVFNPQKGCFEFNHGVIMNQVILADEINRTSPKTQSSLLEAMEEGQVTVDGKTYQLPEPFLVIATQNPSDFLGTYHLPEAQLDRFIMKLSLGYPKREQEQSMIDKFLHEKSWKTIEKCASAEDMKAIRNAVHEVTIHKDLIQYLLDIVEATRNHNYITLGISPRGTLAAIRASQAMAFVRGRNFVIPDDIVHILVPVFAHRLMLSTEAKIKKQTGEKVILAIKNQMKVPII</sequence>
<dbReference type="SUPFAM" id="SSF52540">
    <property type="entry name" value="P-loop containing nucleoside triphosphate hydrolases"/>
    <property type="match status" value="1"/>
</dbReference>
<dbReference type="OrthoDB" id="9808397at2"/>
<dbReference type="InterPro" id="IPR027417">
    <property type="entry name" value="P-loop_NTPase"/>
</dbReference>
<dbReference type="Pfam" id="PF17863">
    <property type="entry name" value="AAA_lid_2"/>
    <property type="match status" value="1"/>
</dbReference>
<gene>
    <name evidence="3" type="ORF">SAMN05661086_03050</name>
</gene>
<evidence type="ECO:0000313" key="4">
    <source>
        <dbReference type="Proteomes" id="UP000199659"/>
    </source>
</evidence>
<protein>
    <submittedName>
        <fullName evidence="3">MoxR-like ATPase</fullName>
    </submittedName>
</protein>
<dbReference type="Proteomes" id="UP000199659">
    <property type="component" value="Unassembled WGS sequence"/>
</dbReference>
<dbReference type="PANTHER" id="PTHR42759">
    <property type="entry name" value="MOXR FAMILY PROTEIN"/>
    <property type="match status" value="1"/>
</dbReference>
<dbReference type="PANTHER" id="PTHR42759:SF5">
    <property type="entry name" value="METHANOL DEHYDROGENASE REGULATOR"/>
    <property type="match status" value="1"/>
</dbReference>
<evidence type="ECO:0000259" key="2">
    <source>
        <dbReference type="Pfam" id="PF17863"/>
    </source>
</evidence>
<dbReference type="InterPro" id="IPR041628">
    <property type="entry name" value="ChlI/MoxR_AAA_lid"/>
</dbReference>
<feature type="domain" description="ChlI/MoxR AAA lid" evidence="2">
    <location>
        <begin position="231"/>
        <end position="298"/>
    </location>
</feature>
<dbReference type="GO" id="GO:0005524">
    <property type="term" value="F:ATP binding"/>
    <property type="evidence" value="ECO:0007669"/>
    <property type="project" value="InterPro"/>
</dbReference>
<evidence type="ECO:0000313" key="3">
    <source>
        <dbReference type="EMBL" id="SFR98270.1"/>
    </source>
</evidence>
<dbReference type="STRING" id="37658.SAMN05661086_03050"/>
<keyword evidence="4" id="KW-1185">Reference proteome</keyword>
<dbReference type="GO" id="GO:0016887">
    <property type="term" value="F:ATP hydrolysis activity"/>
    <property type="evidence" value="ECO:0007669"/>
    <property type="project" value="InterPro"/>
</dbReference>
<dbReference type="AlphaFoldDB" id="A0A1I6L4T7"/>
<feature type="domain" description="ATPase AAA-3" evidence="1">
    <location>
        <begin position="38"/>
        <end position="168"/>
    </location>
</feature>
<proteinExistence type="predicted"/>
<dbReference type="CDD" id="cd00009">
    <property type="entry name" value="AAA"/>
    <property type="match status" value="1"/>
</dbReference>
<reference evidence="3 4" key="1">
    <citation type="submission" date="2016-10" db="EMBL/GenBank/DDBJ databases">
        <authorList>
            <person name="de Groot N.N."/>
        </authorList>
    </citation>
    <scope>NUCLEOTIDE SEQUENCE [LARGE SCALE GENOMIC DNA]</scope>
    <source>
        <strain evidence="3 4">743A</strain>
    </source>
</reference>
<accession>A0A1I6L4T7</accession>